<sequence length="113" mass="12466">MHMEGELGLVYVDDLDEQGWPDDPLSDPRVLACSEPVKLEAFAQIWTPLREQLNIPFELLDIQDLPAEAVPAALTWIETPSASDSVALRQYRPALAAFLRAAHTRGQGVTVSL</sequence>
<name>A0ABQ2JBN1_9DEIO</name>
<accession>A0ABQ2JBN1</accession>
<proteinExistence type="predicted"/>
<evidence type="ECO:0000313" key="2">
    <source>
        <dbReference type="Proteomes" id="UP000645517"/>
    </source>
</evidence>
<dbReference type="EMBL" id="BMOR01000018">
    <property type="protein sequence ID" value="GGN43294.1"/>
    <property type="molecule type" value="Genomic_DNA"/>
</dbReference>
<organism evidence="1 2">
    <name type="scientific">Deinococcus daejeonensis</name>
    <dbReference type="NCBI Taxonomy" id="1007098"/>
    <lineage>
        <taxon>Bacteria</taxon>
        <taxon>Thermotogati</taxon>
        <taxon>Deinococcota</taxon>
        <taxon>Deinococci</taxon>
        <taxon>Deinococcales</taxon>
        <taxon>Deinococcaceae</taxon>
        <taxon>Deinococcus</taxon>
    </lineage>
</organism>
<gene>
    <name evidence="1" type="ORF">GCM10010842_30600</name>
</gene>
<comment type="caution">
    <text evidence="1">The sequence shown here is derived from an EMBL/GenBank/DDBJ whole genome shotgun (WGS) entry which is preliminary data.</text>
</comment>
<evidence type="ECO:0000313" key="1">
    <source>
        <dbReference type="EMBL" id="GGN43294.1"/>
    </source>
</evidence>
<dbReference type="Proteomes" id="UP000645517">
    <property type="component" value="Unassembled WGS sequence"/>
</dbReference>
<protein>
    <submittedName>
        <fullName evidence="1">Uncharacterized protein</fullName>
    </submittedName>
</protein>
<keyword evidence="2" id="KW-1185">Reference proteome</keyword>
<reference evidence="2" key="1">
    <citation type="journal article" date="2019" name="Int. J. Syst. Evol. Microbiol.">
        <title>The Global Catalogue of Microorganisms (GCM) 10K type strain sequencing project: providing services to taxonomists for standard genome sequencing and annotation.</title>
        <authorList>
            <consortium name="The Broad Institute Genomics Platform"/>
            <consortium name="The Broad Institute Genome Sequencing Center for Infectious Disease"/>
            <person name="Wu L."/>
            <person name="Ma J."/>
        </authorList>
    </citation>
    <scope>NUCLEOTIDE SEQUENCE [LARGE SCALE GENOMIC DNA]</scope>
    <source>
        <strain evidence="2">JCM 16918</strain>
    </source>
</reference>